<comment type="caution">
    <text evidence="2">The sequence shown here is derived from an EMBL/GenBank/DDBJ whole genome shotgun (WGS) entry which is preliminary data.</text>
</comment>
<protein>
    <submittedName>
        <fullName evidence="2">WBP2 isoform 12</fullName>
    </submittedName>
</protein>
<name>A0A2J8KB30_PANTR</name>
<evidence type="ECO:0000313" key="2">
    <source>
        <dbReference type="EMBL" id="PNI32206.1"/>
    </source>
</evidence>
<sequence>MALNKNHSEGGGVIVNNTERLEKQTSKNRTSITRT</sequence>
<evidence type="ECO:0000313" key="3">
    <source>
        <dbReference type="Proteomes" id="UP000236370"/>
    </source>
</evidence>
<evidence type="ECO:0000256" key="1">
    <source>
        <dbReference type="SAM" id="MobiDB-lite"/>
    </source>
</evidence>
<proteinExistence type="predicted"/>
<reference evidence="2 3" key="1">
    <citation type="submission" date="2017-12" db="EMBL/GenBank/DDBJ databases">
        <title>High-resolution comparative analysis of great ape genomes.</title>
        <authorList>
            <person name="Pollen A."/>
            <person name="Hastie A."/>
            <person name="Hormozdiari F."/>
            <person name="Dougherty M."/>
            <person name="Liu R."/>
            <person name="Chaisson M."/>
            <person name="Hoppe E."/>
            <person name="Hill C."/>
            <person name="Pang A."/>
            <person name="Hillier L."/>
            <person name="Baker C."/>
            <person name="Armstrong J."/>
            <person name="Shendure J."/>
            <person name="Paten B."/>
            <person name="Wilson R."/>
            <person name="Chao H."/>
            <person name="Schneider V."/>
            <person name="Ventura M."/>
            <person name="Kronenberg Z."/>
            <person name="Murali S."/>
            <person name="Gordon D."/>
            <person name="Cantsilieris S."/>
            <person name="Munson K."/>
            <person name="Nelson B."/>
            <person name="Raja A."/>
            <person name="Underwood J."/>
            <person name="Diekhans M."/>
            <person name="Fiddes I."/>
            <person name="Haussler D."/>
            <person name="Eichler E."/>
        </authorList>
    </citation>
    <scope>NUCLEOTIDE SEQUENCE [LARGE SCALE GENOMIC DNA]</scope>
    <source>
        <strain evidence="2">Yerkes chimp pedigree #C0471</strain>
    </source>
</reference>
<gene>
    <name evidence="2" type="ORF">CK820_G0039870</name>
</gene>
<organism evidence="2 3">
    <name type="scientific">Pan troglodytes</name>
    <name type="common">Chimpanzee</name>
    <dbReference type="NCBI Taxonomy" id="9598"/>
    <lineage>
        <taxon>Eukaryota</taxon>
        <taxon>Metazoa</taxon>
        <taxon>Chordata</taxon>
        <taxon>Craniata</taxon>
        <taxon>Vertebrata</taxon>
        <taxon>Euteleostomi</taxon>
        <taxon>Mammalia</taxon>
        <taxon>Eutheria</taxon>
        <taxon>Euarchontoglires</taxon>
        <taxon>Primates</taxon>
        <taxon>Haplorrhini</taxon>
        <taxon>Catarrhini</taxon>
        <taxon>Hominidae</taxon>
        <taxon>Pan</taxon>
    </lineage>
</organism>
<feature type="region of interest" description="Disordered" evidence="1">
    <location>
        <begin position="1"/>
        <end position="35"/>
    </location>
</feature>
<accession>A0A2J8KB30</accession>
<dbReference type="EMBL" id="NBAG03000379">
    <property type="protein sequence ID" value="PNI32206.1"/>
    <property type="molecule type" value="Genomic_DNA"/>
</dbReference>
<dbReference type="AlphaFoldDB" id="A0A2J8KB30"/>
<dbReference type="Proteomes" id="UP000236370">
    <property type="component" value="Unassembled WGS sequence"/>
</dbReference>